<name>A0A9P6SPE3_9HELO</name>
<evidence type="ECO:0000313" key="2">
    <source>
        <dbReference type="EMBL" id="KAG0645031.1"/>
    </source>
</evidence>
<dbReference type="PANTHER" id="PTHR12475:SF4">
    <property type="entry name" value="PROTEIN THEM6"/>
    <property type="match status" value="1"/>
</dbReference>
<comment type="caution">
    <text evidence="2">The sequence shown here is derived from an EMBL/GenBank/DDBJ whole genome shotgun (WGS) entry which is preliminary data.</text>
</comment>
<dbReference type="Pfam" id="PF13279">
    <property type="entry name" value="4HBT_2"/>
    <property type="match status" value="1"/>
</dbReference>
<accession>A0A9P6SPE3</accession>
<dbReference type="InterPro" id="IPR051490">
    <property type="entry name" value="THEM6_lcsJ_thioesterase"/>
</dbReference>
<dbReference type="AlphaFoldDB" id="A0A9P6SPE3"/>
<dbReference type="EMBL" id="VNKQ01000020">
    <property type="protein sequence ID" value="KAG0645031.1"/>
    <property type="molecule type" value="Genomic_DNA"/>
</dbReference>
<organism evidence="2 3">
    <name type="scientific">Hyphodiscus hymeniophilus</name>
    <dbReference type="NCBI Taxonomy" id="353542"/>
    <lineage>
        <taxon>Eukaryota</taxon>
        <taxon>Fungi</taxon>
        <taxon>Dikarya</taxon>
        <taxon>Ascomycota</taxon>
        <taxon>Pezizomycotina</taxon>
        <taxon>Leotiomycetes</taxon>
        <taxon>Helotiales</taxon>
        <taxon>Hyphodiscaceae</taxon>
        <taxon>Hyphodiscus</taxon>
    </lineage>
</organism>
<evidence type="ECO:0000313" key="3">
    <source>
        <dbReference type="Proteomes" id="UP000785200"/>
    </source>
</evidence>
<dbReference type="SUPFAM" id="SSF54637">
    <property type="entry name" value="Thioesterase/thiol ester dehydrase-isomerase"/>
    <property type="match status" value="1"/>
</dbReference>
<sequence length="367" mass="40887">MASAAAKLPSTALPLKSALFTATILAGVGASRLNIQNLLLRTFTGPGSYSRIIVTVLVLANLKNVPFAWHFRVFNSILKHCLFSLPNVPPKLAPSVVFLPVITESHSPLMECDYNFHKSNSTYFSDLDATRSHLVCCLFQRGIDRQQHNVREKLVLDKAGKPVTGRWSIMLGGTMCSFKREIGMYEGYEMWSRLLCWDRKWIYVVTHFVKKGTVRPSSYILTDGSWFGGKGNQSLTGPARDGEDVDEKAVFASAISKYVVKLGRLTIHPEVLLQASDLLPERPGGWHSMAGISGESTPETLEMETSNVTLEEAENTKTSDEWDWKRIVAQNERGLKRVEHFAALDGLIEEFSGSKTAALGKYRDFLL</sequence>
<dbReference type="OrthoDB" id="265761at2759"/>
<comment type="similarity">
    <text evidence="1">Belongs to the lcsJ thioesterase family.</text>
</comment>
<dbReference type="PANTHER" id="PTHR12475">
    <property type="match status" value="1"/>
</dbReference>
<keyword evidence="3" id="KW-1185">Reference proteome</keyword>
<proteinExistence type="inferred from homology"/>
<evidence type="ECO:0000256" key="1">
    <source>
        <dbReference type="ARBA" id="ARBA00038476"/>
    </source>
</evidence>
<gene>
    <name evidence="2" type="ORF">D0Z07_9295</name>
</gene>
<protein>
    <submittedName>
        <fullName evidence="2">Thioesterase atnL</fullName>
    </submittedName>
</protein>
<reference evidence="2" key="1">
    <citation type="submission" date="2019-07" db="EMBL/GenBank/DDBJ databases">
        <title>Hyphodiscus hymeniophilus genome sequencing and assembly.</title>
        <authorList>
            <person name="Kramer G."/>
            <person name="Nodwell J."/>
        </authorList>
    </citation>
    <scope>NUCLEOTIDE SEQUENCE</scope>
    <source>
        <strain evidence="2">ATCC 34498</strain>
    </source>
</reference>
<dbReference type="Proteomes" id="UP000785200">
    <property type="component" value="Unassembled WGS sequence"/>
</dbReference>
<dbReference type="InterPro" id="IPR029069">
    <property type="entry name" value="HotDog_dom_sf"/>
</dbReference>